<proteinExistence type="predicted"/>
<dbReference type="EMBL" id="JAIWYP010000008">
    <property type="protein sequence ID" value="KAH3785363.1"/>
    <property type="molecule type" value="Genomic_DNA"/>
</dbReference>
<keyword evidence="2" id="KW-1185">Reference proteome</keyword>
<evidence type="ECO:0000313" key="2">
    <source>
        <dbReference type="Proteomes" id="UP000828390"/>
    </source>
</evidence>
<dbReference type="AlphaFoldDB" id="A0A9D4ETG0"/>
<sequence>MVDGKKAKKYDQEIAVNAVQSPGDVRIQKLEKVIEQLTCKFEASLASNGARNNEDMTFPQRIFRCFPCSGRGHMKKKLRCTRNPLN</sequence>
<reference evidence="1" key="2">
    <citation type="submission" date="2020-11" db="EMBL/GenBank/DDBJ databases">
        <authorList>
            <person name="McCartney M.A."/>
            <person name="Auch B."/>
            <person name="Kono T."/>
            <person name="Mallez S."/>
            <person name="Becker A."/>
            <person name="Gohl D.M."/>
            <person name="Silverstein K.A.T."/>
            <person name="Koren S."/>
            <person name="Bechman K.B."/>
            <person name="Herman A."/>
            <person name="Abrahante J.E."/>
            <person name="Garbe J."/>
        </authorList>
    </citation>
    <scope>NUCLEOTIDE SEQUENCE</scope>
    <source>
        <strain evidence="1">Duluth1</strain>
        <tissue evidence="1">Whole animal</tissue>
    </source>
</reference>
<reference evidence="1" key="1">
    <citation type="journal article" date="2019" name="bioRxiv">
        <title>The Genome of the Zebra Mussel, Dreissena polymorpha: A Resource for Invasive Species Research.</title>
        <authorList>
            <person name="McCartney M.A."/>
            <person name="Auch B."/>
            <person name="Kono T."/>
            <person name="Mallez S."/>
            <person name="Zhang Y."/>
            <person name="Obille A."/>
            <person name="Becker A."/>
            <person name="Abrahante J.E."/>
            <person name="Garbe J."/>
            <person name="Badalamenti J.P."/>
            <person name="Herman A."/>
            <person name="Mangelson H."/>
            <person name="Liachko I."/>
            <person name="Sullivan S."/>
            <person name="Sone E.D."/>
            <person name="Koren S."/>
            <person name="Silverstein K.A.T."/>
            <person name="Beckman K.B."/>
            <person name="Gohl D.M."/>
        </authorList>
    </citation>
    <scope>NUCLEOTIDE SEQUENCE</scope>
    <source>
        <strain evidence="1">Duluth1</strain>
        <tissue evidence="1">Whole animal</tissue>
    </source>
</reference>
<gene>
    <name evidence="1" type="ORF">DPMN_163451</name>
</gene>
<accession>A0A9D4ETG0</accession>
<protein>
    <submittedName>
        <fullName evidence="1">Uncharacterized protein</fullName>
    </submittedName>
</protein>
<dbReference type="Proteomes" id="UP000828390">
    <property type="component" value="Unassembled WGS sequence"/>
</dbReference>
<name>A0A9D4ETG0_DREPO</name>
<organism evidence="1 2">
    <name type="scientific">Dreissena polymorpha</name>
    <name type="common">Zebra mussel</name>
    <name type="synonym">Mytilus polymorpha</name>
    <dbReference type="NCBI Taxonomy" id="45954"/>
    <lineage>
        <taxon>Eukaryota</taxon>
        <taxon>Metazoa</taxon>
        <taxon>Spiralia</taxon>
        <taxon>Lophotrochozoa</taxon>
        <taxon>Mollusca</taxon>
        <taxon>Bivalvia</taxon>
        <taxon>Autobranchia</taxon>
        <taxon>Heteroconchia</taxon>
        <taxon>Euheterodonta</taxon>
        <taxon>Imparidentia</taxon>
        <taxon>Neoheterodontei</taxon>
        <taxon>Myida</taxon>
        <taxon>Dreissenoidea</taxon>
        <taxon>Dreissenidae</taxon>
        <taxon>Dreissena</taxon>
    </lineage>
</organism>
<evidence type="ECO:0000313" key="1">
    <source>
        <dbReference type="EMBL" id="KAH3785363.1"/>
    </source>
</evidence>
<comment type="caution">
    <text evidence="1">The sequence shown here is derived from an EMBL/GenBank/DDBJ whole genome shotgun (WGS) entry which is preliminary data.</text>
</comment>